<proteinExistence type="predicted"/>
<sequence>MMPESVADLNPYLQQENMLNPPSINPQSMAAAEAQPLAGVKVIEICSTIAGPACGRCWLILAPMSSK</sequence>
<reference evidence="2" key="2">
    <citation type="journal article" date="2013" name="PLoS ONE">
        <title>Genome implosion elicits host-confinement in Alcaligenaceae: evidence from the comparative genomics of Tetrathiobacter kashmirensis, a pathogen in the making.</title>
        <authorList>
            <person name="Ghosh W."/>
            <person name="Alam M."/>
            <person name="Roy C."/>
            <person name="Pyne P."/>
            <person name="George A."/>
            <person name="Chakraborty R."/>
            <person name="Majumder S."/>
            <person name="Agarwal A."/>
            <person name="Chakraborty S."/>
            <person name="Majumdar S."/>
            <person name="Gupta S.K."/>
        </authorList>
    </citation>
    <scope>NUCLEOTIDE SEQUENCE [LARGE SCALE GENOMIC DNA]</scope>
    <source>
        <strain evidence="2">WT001</strain>
    </source>
</reference>
<dbReference type="AlphaFoldDB" id="I3UAA6"/>
<keyword evidence="2" id="KW-1185">Reference proteome</keyword>
<dbReference type="RefSeq" id="WP_014750035.1">
    <property type="nucleotide sequence ID" value="NC_017964.1"/>
</dbReference>
<organism evidence="1 2">
    <name type="scientific">Advenella kashmirensis (strain DSM 17095 / LMG 22695 / WT001)</name>
    <name type="common">Tetrathiobacter kashmirensis</name>
    <dbReference type="NCBI Taxonomy" id="1036672"/>
    <lineage>
        <taxon>Bacteria</taxon>
        <taxon>Pseudomonadati</taxon>
        <taxon>Pseudomonadota</taxon>
        <taxon>Betaproteobacteria</taxon>
        <taxon>Burkholderiales</taxon>
        <taxon>Alcaligenaceae</taxon>
    </lineage>
</organism>
<reference evidence="1 2" key="1">
    <citation type="journal article" date="2011" name="J. Bacteriol.">
        <title>Whole-genome shotgun sequencing of the sulfur-oxidizing chemoautotroph Tetrathiobacter kashmirensis.</title>
        <authorList>
            <person name="Ghosh W."/>
            <person name="George A."/>
            <person name="Agarwal A."/>
            <person name="Raj P."/>
            <person name="Alam M."/>
            <person name="Pyne P."/>
            <person name="Das Gupta S.K."/>
        </authorList>
    </citation>
    <scope>NUCLEOTIDE SEQUENCE [LARGE SCALE GENOMIC DNA]</scope>
    <source>
        <strain evidence="1 2">WT001</strain>
    </source>
</reference>
<dbReference type="SUPFAM" id="SSF89796">
    <property type="entry name" value="CoA-transferase family III (CaiB/BaiF)"/>
    <property type="match status" value="1"/>
</dbReference>
<dbReference type="KEGG" id="aka:TKWG_07635"/>
<dbReference type="Proteomes" id="UP000005267">
    <property type="component" value="Chromosome"/>
</dbReference>
<dbReference type="EMBL" id="CP003555">
    <property type="protein sequence ID" value="AFK61944.1"/>
    <property type="molecule type" value="Genomic_DNA"/>
</dbReference>
<name>I3UAA6_ADVKW</name>
<dbReference type="HOGENOM" id="CLU_2802790_0_0_4"/>
<evidence type="ECO:0000313" key="2">
    <source>
        <dbReference type="Proteomes" id="UP000005267"/>
    </source>
</evidence>
<dbReference type="InterPro" id="IPR023606">
    <property type="entry name" value="CoA-Trfase_III_dom_1_sf"/>
</dbReference>
<gene>
    <name evidence="1" type="ordered locus">TKWG_07635</name>
</gene>
<accession>I3UAA6</accession>
<dbReference type="STRING" id="1036672.TKWG_07635"/>
<evidence type="ECO:0000313" key="1">
    <source>
        <dbReference type="EMBL" id="AFK61944.1"/>
    </source>
</evidence>
<protein>
    <submittedName>
        <fullName evidence="1">Uncharacterized protein</fullName>
    </submittedName>
</protein>